<evidence type="ECO:0000313" key="2">
    <source>
        <dbReference type="Proteomes" id="UP001178461"/>
    </source>
</evidence>
<dbReference type="EMBL" id="OX395128">
    <property type="protein sequence ID" value="CAI5770887.1"/>
    <property type="molecule type" value="Genomic_DNA"/>
</dbReference>
<evidence type="ECO:0000313" key="1">
    <source>
        <dbReference type="EMBL" id="CAI5770887.1"/>
    </source>
</evidence>
<protein>
    <submittedName>
        <fullName evidence="1">Uncharacterized protein</fullName>
    </submittedName>
</protein>
<dbReference type="Proteomes" id="UP001178461">
    <property type="component" value="Chromosome 3"/>
</dbReference>
<accession>A0AA35P415</accession>
<sequence length="221" mass="25040">MGSAPSGPLAETEDNAAAAEDEAALAAAVDPSSLISTLAFCSAKFVESNSYDVTKHIPFLMPFPRPSLYCKRPHPHFGSVLYHRVRRYIFKLLEFFQNQLPPATATMGSLWSVFTLQEFCEELLFINHFQSWSCTISIPWVPRKKEIQPLWLILDMEDVLVLLFILPNGNILLNVIHHTATSKHFNALPKPRLLCEAYKCMDTPKTTKCILMSWLCQCLKP</sequence>
<reference evidence="1" key="1">
    <citation type="submission" date="2022-12" db="EMBL/GenBank/DDBJ databases">
        <authorList>
            <person name="Alioto T."/>
            <person name="Alioto T."/>
            <person name="Gomez Garrido J."/>
        </authorList>
    </citation>
    <scope>NUCLEOTIDE SEQUENCE</scope>
</reference>
<proteinExistence type="predicted"/>
<organism evidence="1 2">
    <name type="scientific">Podarcis lilfordi</name>
    <name type="common">Lilford's wall lizard</name>
    <dbReference type="NCBI Taxonomy" id="74358"/>
    <lineage>
        <taxon>Eukaryota</taxon>
        <taxon>Metazoa</taxon>
        <taxon>Chordata</taxon>
        <taxon>Craniata</taxon>
        <taxon>Vertebrata</taxon>
        <taxon>Euteleostomi</taxon>
        <taxon>Lepidosauria</taxon>
        <taxon>Squamata</taxon>
        <taxon>Bifurcata</taxon>
        <taxon>Unidentata</taxon>
        <taxon>Episquamata</taxon>
        <taxon>Laterata</taxon>
        <taxon>Lacertibaenia</taxon>
        <taxon>Lacertidae</taxon>
        <taxon>Podarcis</taxon>
    </lineage>
</organism>
<name>A0AA35P415_9SAUR</name>
<gene>
    <name evidence="1" type="ORF">PODLI_1B017555</name>
</gene>
<dbReference type="AlphaFoldDB" id="A0AA35P415"/>
<keyword evidence="2" id="KW-1185">Reference proteome</keyword>